<protein>
    <submittedName>
        <fullName evidence="2">Putative DNA-binding domain-containing protein</fullName>
    </submittedName>
</protein>
<name>A0A7G8Q3R6_9GAMM</name>
<reference evidence="2 3" key="1">
    <citation type="submission" date="2020-08" db="EMBL/GenBank/DDBJ databases">
        <title>Dyella sp. G9 isolated from forest soil.</title>
        <authorList>
            <person name="Fu J."/>
            <person name="Qiu L."/>
        </authorList>
    </citation>
    <scope>NUCLEOTIDE SEQUENCE [LARGE SCALE GENOMIC DNA]</scope>
    <source>
        <strain evidence="2 3">G9</strain>
    </source>
</reference>
<dbReference type="InterPro" id="IPR044922">
    <property type="entry name" value="DUF2063_N_sf"/>
</dbReference>
<proteinExistence type="predicted"/>
<feature type="domain" description="Putative DNA-binding" evidence="1">
    <location>
        <begin position="6"/>
        <end position="88"/>
    </location>
</feature>
<keyword evidence="3" id="KW-1185">Reference proteome</keyword>
<dbReference type="GO" id="GO:0003677">
    <property type="term" value="F:DNA binding"/>
    <property type="evidence" value="ECO:0007669"/>
    <property type="project" value="UniProtKB-KW"/>
</dbReference>
<dbReference type="Gene3D" id="1.10.150.690">
    <property type="entry name" value="DUF2063"/>
    <property type="match status" value="1"/>
</dbReference>
<dbReference type="Proteomes" id="UP000515873">
    <property type="component" value="Chromosome"/>
</dbReference>
<gene>
    <name evidence="2" type="ORF">H8F01_20690</name>
</gene>
<dbReference type="Pfam" id="PF09836">
    <property type="entry name" value="DUF2063"/>
    <property type="match status" value="1"/>
</dbReference>
<sequence length="246" mass="27562">MSLLAIQEDMRAWLTRGGYDAASESTRSAGYQVYRNNYRSQLVRCLEASYPMLLDRLGAEDFLQAVIQHVDQHPPHAWTLDAYGADFRNTLQVRYPHNPDLHELAWIEWSLAESFVAADTPASPASALAEFDWETAHLHPVPSLRQCVATTNATAQWQAWRAGEASCESEMLPEAAGMITWRHGFTCRVRQIDAVERAALLLLHDDSRFAGLCAALVEHLGEDMGIRRAGEWLVDWLHAGIVHGKA</sequence>
<evidence type="ECO:0000259" key="1">
    <source>
        <dbReference type="Pfam" id="PF09836"/>
    </source>
</evidence>
<dbReference type="AlphaFoldDB" id="A0A7G8Q3R6"/>
<dbReference type="EMBL" id="CP060412">
    <property type="protein sequence ID" value="QNK01424.1"/>
    <property type="molecule type" value="Genomic_DNA"/>
</dbReference>
<evidence type="ECO:0000313" key="2">
    <source>
        <dbReference type="EMBL" id="QNK01424.1"/>
    </source>
</evidence>
<dbReference type="RefSeq" id="WP_187056886.1">
    <property type="nucleotide sequence ID" value="NZ_CP060412.1"/>
</dbReference>
<evidence type="ECO:0000313" key="3">
    <source>
        <dbReference type="Proteomes" id="UP000515873"/>
    </source>
</evidence>
<accession>A0A7G8Q3R6</accession>
<keyword evidence="2" id="KW-0238">DNA-binding</keyword>
<dbReference type="InterPro" id="IPR018640">
    <property type="entry name" value="DUF2063"/>
</dbReference>
<dbReference type="KEGG" id="dtl:H8F01_20690"/>
<organism evidence="2 3">
    <name type="scientific">Dyella telluris</name>
    <dbReference type="NCBI Taxonomy" id="2763498"/>
    <lineage>
        <taxon>Bacteria</taxon>
        <taxon>Pseudomonadati</taxon>
        <taxon>Pseudomonadota</taxon>
        <taxon>Gammaproteobacteria</taxon>
        <taxon>Lysobacterales</taxon>
        <taxon>Rhodanobacteraceae</taxon>
        <taxon>Dyella</taxon>
    </lineage>
</organism>